<gene>
    <name evidence="1" type="ORF">EOD41_01995</name>
</gene>
<dbReference type="RefSeq" id="WP_127703100.1">
    <property type="nucleotide sequence ID" value="NZ_SACK01000001.1"/>
</dbReference>
<sequence length="111" mass="12498">MKPININIGTDLHLLVVPDSEAHMDGHPVLTYIYDIFRVEGNVPGHTIIENNLIAAQKQTNPNYMGHITFEQPGKLFTYTAEEGNALTSGEVEQVIEEISHFRDTPRLWAI</sequence>
<dbReference type="Proteomes" id="UP000282759">
    <property type="component" value="Unassembled WGS sequence"/>
</dbReference>
<reference evidence="1 2" key="1">
    <citation type="submission" date="2019-01" db="EMBL/GenBank/DDBJ databases">
        <authorList>
            <person name="Chen W.-M."/>
        </authorList>
    </citation>
    <scope>NUCLEOTIDE SEQUENCE [LARGE SCALE GENOMIC DNA]</scope>
    <source>
        <strain evidence="1 2">YBJ-36</strain>
    </source>
</reference>
<organism evidence="1 2">
    <name type="scientific">Mucilaginibacter limnophilus</name>
    <dbReference type="NCBI Taxonomy" id="1932778"/>
    <lineage>
        <taxon>Bacteria</taxon>
        <taxon>Pseudomonadati</taxon>
        <taxon>Bacteroidota</taxon>
        <taxon>Sphingobacteriia</taxon>
        <taxon>Sphingobacteriales</taxon>
        <taxon>Sphingobacteriaceae</taxon>
        <taxon>Mucilaginibacter</taxon>
    </lineage>
</organism>
<proteinExistence type="predicted"/>
<dbReference type="OrthoDB" id="799157at2"/>
<accession>A0A437MYJ1</accession>
<dbReference type="EMBL" id="SACK01000001">
    <property type="protein sequence ID" value="RVU02734.1"/>
    <property type="molecule type" value="Genomic_DNA"/>
</dbReference>
<comment type="caution">
    <text evidence="1">The sequence shown here is derived from an EMBL/GenBank/DDBJ whole genome shotgun (WGS) entry which is preliminary data.</text>
</comment>
<dbReference type="AlphaFoldDB" id="A0A437MYJ1"/>
<name>A0A437MYJ1_9SPHI</name>
<protein>
    <submittedName>
        <fullName evidence="1">Uncharacterized protein</fullName>
    </submittedName>
</protein>
<keyword evidence="2" id="KW-1185">Reference proteome</keyword>
<evidence type="ECO:0000313" key="1">
    <source>
        <dbReference type="EMBL" id="RVU02734.1"/>
    </source>
</evidence>
<evidence type="ECO:0000313" key="2">
    <source>
        <dbReference type="Proteomes" id="UP000282759"/>
    </source>
</evidence>